<keyword evidence="1" id="KW-0732">Signal</keyword>
<organism evidence="3 4">
    <name type="scientific">Sphingomonas kaistensis</name>
    <dbReference type="NCBI Taxonomy" id="298708"/>
    <lineage>
        <taxon>Bacteria</taxon>
        <taxon>Pseudomonadati</taxon>
        <taxon>Pseudomonadota</taxon>
        <taxon>Alphaproteobacteria</taxon>
        <taxon>Sphingomonadales</taxon>
        <taxon>Sphingomonadaceae</taxon>
        <taxon>Sphingomonas</taxon>
    </lineage>
</organism>
<dbReference type="RefSeq" id="WP_168068818.1">
    <property type="nucleotide sequence ID" value="NZ_JAATJC010000001.1"/>
</dbReference>
<evidence type="ECO:0000259" key="2">
    <source>
        <dbReference type="Pfam" id="PF07589"/>
    </source>
</evidence>
<sequence>MKKLALSIAAIAAATLATPASATVEVGSSVGCASGPLAPPADKCAGYYSDNQFSGQSDNVALQQSAINLLIGSGNYTVDWNALKDAGKVVSGSDLTALNNLLATAGGQVLIGFHWGNVPGPQGNVSAFYLWDNVPAGSIRLTDTQGYSNAVLYRSTSVTTAVPEPGTWALMLVGFGAVGGAMRRRRRETVIPQFA</sequence>
<feature type="signal peptide" evidence="1">
    <location>
        <begin position="1"/>
        <end position="22"/>
    </location>
</feature>
<feature type="chain" id="PRO_5031200869" description="Ice-binding protein C-terminal domain-containing protein" evidence="1">
    <location>
        <begin position="23"/>
        <end position="195"/>
    </location>
</feature>
<dbReference type="EMBL" id="JAATJC010000001">
    <property type="protein sequence ID" value="NJC05945.1"/>
    <property type="molecule type" value="Genomic_DNA"/>
</dbReference>
<dbReference type="NCBIfam" id="TIGR02595">
    <property type="entry name" value="PEP_CTERM"/>
    <property type="match status" value="1"/>
</dbReference>
<dbReference type="AlphaFoldDB" id="A0A7X6BGZ3"/>
<evidence type="ECO:0000313" key="4">
    <source>
        <dbReference type="Proteomes" id="UP000558192"/>
    </source>
</evidence>
<dbReference type="Proteomes" id="UP000558192">
    <property type="component" value="Unassembled WGS sequence"/>
</dbReference>
<protein>
    <recommendedName>
        <fullName evidence="2">Ice-binding protein C-terminal domain-containing protein</fullName>
    </recommendedName>
</protein>
<accession>A0A7X6BGZ3</accession>
<name>A0A7X6BGZ3_9SPHN</name>
<comment type="caution">
    <text evidence="3">The sequence shown here is derived from an EMBL/GenBank/DDBJ whole genome shotgun (WGS) entry which is preliminary data.</text>
</comment>
<feature type="domain" description="Ice-binding protein C-terminal" evidence="2">
    <location>
        <begin position="161"/>
        <end position="186"/>
    </location>
</feature>
<dbReference type="NCBIfam" id="NF035944">
    <property type="entry name" value="PEPxxWA-CTERM"/>
    <property type="match status" value="1"/>
</dbReference>
<gene>
    <name evidence="3" type="ORF">GGQ97_001738</name>
</gene>
<keyword evidence="4" id="KW-1185">Reference proteome</keyword>
<proteinExistence type="predicted"/>
<evidence type="ECO:0000313" key="3">
    <source>
        <dbReference type="EMBL" id="NJC05945.1"/>
    </source>
</evidence>
<dbReference type="InterPro" id="IPR013424">
    <property type="entry name" value="Ice-binding_C"/>
</dbReference>
<evidence type="ECO:0000256" key="1">
    <source>
        <dbReference type="SAM" id="SignalP"/>
    </source>
</evidence>
<reference evidence="3 4" key="1">
    <citation type="submission" date="2020-03" db="EMBL/GenBank/DDBJ databases">
        <title>Genomic Encyclopedia of Type Strains, Phase IV (KMG-IV): sequencing the most valuable type-strain genomes for metagenomic binning, comparative biology and taxonomic classification.</title>
        <authorList>
            <person name="Goeker M."/>
        </authorList>
    </citation>
    <scope>NUCLEOTIDE SEQUENCE [LARGE SCALE GENOMIC DNA]</scope>
    <source>
        <strain evidence="3 4">DSM 16846</strain>
    </source>
</reference>
<dbReference type="Pfam" id="PF07589">
    <property type="entry name" value="PEP-CTERM"/>
    <property type="match status" value="1"/>
</dbReference>